<dbReference type="Pfam" id="PF04140">
    <property type="entry name" value="ICMT"/>
    <property type="match status" value="1"/>
</dbReference>
<evidence type="ECO:0000313" key="7">
    <source>
        <dbReference type="Proteomes" id="UP000308652"/>
    </source>
</evidence>
<evidence type="ECO:0000256" key="3">
    <source>
        <dbReference type="ARBA" id="ARBA00022989"/>
    </source>
</evidence>
<comment type="catalytic activity">
    <reaction evidence="5">
        <text>[protein]-C-terminal S-[(2E,6E)-farnesyl]-L-cysteine + S-adenosyl-L-methionine = [protein]-C-terminal S-[(2E,6E)-farnesyl]-L-cysteine methyl ester + S-adenosyl-L-homocysteine</text>
        <dbReference type="Rhea" id="RHEA:21672"/>
        <dbReference type="Rhea" id="RHEA-COMP:12125"/>
        <dbReference type="Rhea" id="RHEA-COMP:12126"/>
        <dbReference type="ChEBI" id="CHEBI:57856"/>
        <dbReference type="ChEBI" id="CHEBI:59789"/>
        <dbReference type="ChEBI" id="CHEBI:90510"/>
        <dbReference type="ChEBI" id="CHEBI:90511"/>
        <dbReference type="EC" id="2.1.1.100"/>
    </reaction>
</comment>
<dbReference type="PANTHER" id="PTHR12714:SF9">
    <property type="entry name" value="PROTEIN-S-ISOPRENYLCYSTEINE O-METHYLTRANSFERASE"/>
    <property type="match status" value="1"/>
</dbReference>
<evidence type="ECO:0000313" key="6">
    <source>
        <dbReference type="EMBL" id="TFK35069.1"/>
    </source>
</evidence>
<gene>
    <name evidence="6" type="ORF">BDQ12DRAFT_688750</name>
</gene>
<keyword evidence="2 5" id="KW-0812">Transmembrane</keyword>
<evidence type="ECO:0000256" key="1">
    <source>
        <dbReference type="ARBA" id="ARBA00004141"/>
    </source>
</evidence>
<dbReference type="AlphaFoldDB" id="A0A5C3LPJ8"/>
<keyword evidence="7" id="KW-1185">Reference proteome</keyword>
<reference evidence="6 7" key="1">
    <citation type="journal article" date="2019" name="Nat. Ecol. Evol.">
        <title>Megaphylogeny resolves global patterns of mushroom evolution.</title>
        <authorList>
            <person name="Varga T."/>
            <person name="Krizsan K."/>
            <person name="Foldi C."/>
            <person name="Dima B."/>
            <person name="Sanchez-Garcia M."/>
            <person name="Sanchez-Ramirez S."/>
            <person name="Szollosi G.J."/>
            <person name="Szarkandi J.G."/>
            <person name="Papp V."/>
            <person name="Albert L."/>
            <person name="Andreopoulos W."/>
            <person name="Angelini C."/>
            <person name="Antonin V."/>
            <person name="Barry K.W."/>
            <person name="Bougher N.L."/>
            <person name="Buchanan P."/>
            <person name="Buyck B."/>
            <person name="Bense V."/>
            <person name="Catcheside P."/>
            <person name="Chovatia M."/>
            <person name="Cooper J."/>
            <person name="Damon W."/>
            <person name="Desjardin D."/>
            <person name="Finy P."/>
            <person name="Geml J."/>
            <person name="Haridas S."/>
            <person name="Hughes K."/>
            <person name="Justo A."/>
            <person name="Karasinski D."/>
            <person name="Kautmanova I."/>
            <person name="Kiss B."/>
            <person name="Kocsube S."/>
            <person name="Kotiranta H."/>
            <person name="LaButti K.M."/>
            <person name="Lechner B.E."/>
            <person name="Liimatainen K."/>
            <person name="Lipzen A."/>
            <person name="Lukacs Z."/>
            <person name="Mihaltcheva S."/>
            <person name="Morgado L.N."/>
            <person name="Niskanen T."/>
            <person name="Noordeloos M.E."/>
            <person name="Ohm R.A."/>
            <person name="Ortiz-Santana B."/>
            <person name="Ovrebo C."/>
            <person name="Racz N."/>
            <person name="Riley R."/>
            <person name="Savchenko A."/>
            <person name="Shiryaev A."/>
            <person name="Soop K."/>
            <person name="Spirin V."/>
            <person name="Szebenyi C."/>
            <person name="Tomsovsky M."/>
            <person name="Tulloss R.E."/>
            <person name="Uehling J."/>
            <person name="Grigoriev I.V."/>
            <person name="Vagvolgyi C."/>
            <person name="Papp T."/>
            <person name="Martin F.M."/>
            <person name="Miettinen O."/>
            <person name="Hibbett D.S."/>
            <person name="Nagy L.G."/>
        </authorList>
    </citation>
    <scope>NUCLEOTIDE SEQUENCE [LARGE SCALE GENOMIC DNA]</scope>
    <source>
        <strain evidence="6 7">CBS 166.37</strain>
    </source>
</reference>
<evidence type="ECO:0000256" key="5">
    <source>
        <dbReference type="RuleBase" id="RU362022"/>
    </source>
</evidence>
<dbReference type="PANTHER" id="PTHR12714">
    <property type="entry name" value="PROTEIN-S ISOPRENYLCYSTEINE O-METHYLTRANSFERASE"/>
    <property type="match status" value="1"/>
</dbReference>
<dbReference type="GO" id="GO:0005789">
    <property type="term" value="C:endoplasmic reticulum membrane"/>
    <property type="evidence" value="ECO:0007669"/>
    <property type="project" value="UniProtKB-SubCell"/>
</dbReference>
<dbReference type="InterPro" id="IPR007269">
    <property type="entry name" value="ICMT_MeTrfase"/>
</dbReference>
<comment type="caution">
    <text evidence="5">Lacks conserved residue(s) required for the propagation of feature annotation.</text>
</comment>
<dbReference type="STRING" id="68775.A0A5C3LPJ8"/>
<sequence length="231" mass="25761">MSLFKIPFLLSTIWGMHTTLTPPHPPPPSNEIVAPDGLKILAPLLKLGFWAAGLAEVAVILASRYPQIWTSQLVLRMLVHRPIDPKATLEMTYPFVLGWFFSLSGGIIRRQCYLTLGRYFTFELSIRKDHHLVTSGPYSIVRHPSYTGAAFAAIGGALSHLNHASWAVACSGLIPDSPIAFASLWLFAAIVAGSVIIPRLPKEDDMMRREFGEEWVRWARNVPFRLIPGVY</sequence>
<protein>
    <recommendedName>
        <fullName evidence="5">Protein-S-isoprenylcysteine O-methyltransferase</fullName>
        <ecNumber evidence="5">2.1.1.100</ecNumber>
    </recommendedName>
</protein>
<keyword evidence="5" id="KW-0949">S-adenosyl-L-methionine</keyword>
<accession>A0A5C3LPJ8</accession>
<dbReference type="Gene3D" id="1.20.120.1630">
    <property type="match status" value="1"/>
</dbReference>
<feature type="transmembrane region" description="Helical" evidence="5">
    <location>
        <begin position="179"/>
        <end position="200"/>
    </location>
</feature>
<dbReference type="GO" id="GO:0032259">
    <property type="term" value="P:methylation"/>
    <property type="evidence" value="ECO:0007669"/>
    <property type="project" value="UniProtKB-KW"/>
</dbReference>
<dbReference type="GO" id="GO:0004671">
    <property type="term" value="F:protein C-terminal S-isoprenylcysteine carboxyl O-methyltransferase activity"/>
    <property type="evidence" value="ECO:0007669"/>
    <property type="project" value="UniProtKB-EC"/>
</dbReference>
<keyword evidence="5" id="KW-0489">Methyltransferase</keyword>
<dbReference type="EC" id="2.1.1.100" evidence="5"/>
<keyword evidence="3 5" id="KW-1133">Transmembrane helix</keyword>
<dbReference type="Proteomes" id="UP000308652">
    <property type="component" value="Unassembled WGS sequence"/>
</dbReference>
<proteinExistence type="inferred from homology"/>
<dbReference type="OrthoDB" id="422086at2759"/>
<keyword evidence="5" id="KW-0808">Transferase</keyword>
<comment type="similarity">
    <text evidence="5">Belongs to the class VI-like SAM-binding methyltransferase superfamily. Isoprenylcysteine carboxyl methyltransferase family.</text>
</comment>
<comment type="subcellular location">
    <subcellularLocation>
        <location evidence="5">Endoplasmic reticulum membrane</location>
        <topology evidence="5">Multi-pass membrane protein</topology>
    </subcellularLocation>
    <subcellularLocation>
        <location evidence="1">Membrane</location>
        <topology evidence="1">Multi-pass membrane protein</topology>
    </subcellularLocation>
</comment>
<name>A0A5C3LPJ8_9AGAR</name>
<evidence type="ECO:0000256" key="2">
    <source>
        <dbReference type="ARBA" id="ARBA00022692"/>
    </source>
</evidence>
<evidence type="ECO:0000256" key="4">
    <source>
        <dbReference type="ARBA" id="ARBA00023136"/>
    </source>
</evidence>
<organism evidence="6 7">
    <name type="scientific">Crucibulum laeve</name>
    <dbReference type="NCBI Taxonomy" id="68775"/>
    <lineage>
        <taxon>Eukaryota</taxon>
        <taxon>Fungi</taxon>
        <taxon>Dikarya</taxon>
        <taxon>Basidiomycota</taxon>
        <taxon>Agaricomycotina</taxon>
        <taxon>Agaricomycetes</taxon>
        <taxon>Agaricomycetidae</taxon>
        <taxon>Agaricales</taxon>
        <taxon>Agaricineae</taxon>
        <taxon>Nidulariaceae</taxon>
        <taxon>Crucibulum</taxon>
    </lineage>
</organism>
<dbReference type="EMBL" id="ML213625">
    <property type="protein sequence ID" value="TFK35069.1"/>
    <property type="molecule type" value="Genomic_DNA"/>
</dbReference>
<keyword evidence="5" id="KW-0256">Endoplasmic reticulum</keyword>
<keyword evidence="4 5" id="KW-0472">Membrane</keyword>